<sequence length="993" mass="107742">MRRISPLLPYLLVLLGYVHGFASAPGTYPEEEMKSTSDMEVPKNPYQNGWTGYDFYYEKDPKKAPSSPGGSGKMPAFQSIESISTDRETPEDPGSTTAYQASGSESSGHNHKSSISSSTTSTTTKSSAKVMVSPSSSTKGLVTTSVPTTRVIPTKSVSTTTTTTTAPSTVAQVAPESGSDLSAADNLELLYGGEKKDPSTSTTTQSPTTQHKISIAHDAPPPPKNLLTTLFEKKPRTMEPENPYGGYDDKGPLEGYESGYEAKSKGSAPGTEPRSTNGVTVTPDYGQHEKQQSDTTTRPPVRAQTPYQHPDHPAPSYPTTHAPSSSDPYEHLPIPTAPTYFTADTPPNPRHPHARIPESSQIEYNEPVNPPTRSGPSSSTGYQETPSSSNGGYSNPMHRNPGHSPGSEPSLPGSMDTGYPESQTPAEYSNPASNYPGSSSNYGNPANHALSPGHSSGHPDPDPSYPTLIVPVPAYQPDILDYGSRENNHVGKVPPMSSKFTHPPDDTSSTYSNSNNALSPRDPYDHFGTAHAPSPQPSQTMQNNFEEFPDDEMDGGYGSQSQDDLHIVPLRSHSTTTTNHEVRAQISEIDRIAESFENSAREPVEYEQKITSESSKGITVEAGKEIQKHFGRKSRKCCSCCDEKQPVSRNIETNVEPLHVQQAVDPSRQLGEVGAENAQNYVPLDNTVGGSAYVQRPQAPVQQPQQTYYQQPFQQYQPQYPQSYAYQQPACGCQPPPQNCCPPPAPCCLPTIPCCPPIPCCPQPKICCQPTPVCLPPPTCCSINFKLPTIPICGRACPSCPCRRRVHKSRRLKRHAISTNCNQCSAAGEPWKQVLHHREKRAAPGCSSGFSTMQQNSCGTCGASNLRSPRVKRMGCLPCLGRKKRDTEENSHIRVKRMGCLPCLGGGRKKRSALSGGGCSQCNSLGHLFNRYKRSLFGCNQCAPQPSCGCQGRKKRSVTVKIIKRAPEQCDASCCDYSRCLNRQKKETLVPFM</sequence>
<feature type="compositionally biased region" description="Polar residues" evidence="1">
    <location>
        <begin position="382"/>
        <end position="393"/>
    </location>
</feature>
<feature type="chain" id="PRO_5003177832" evidence="2">
    <location>
        <begin position="21"/>
        <end position="993"/>
    </location>
</feature>
<dbReference type="OMA" id="AREPVEY"/>
<reference evidence="3" key="1">
    <citation type="submission" date="2007-07" db="EMBL/GenBank/DDBJ databases">
        <title>PCAP assembly of the Caenorhabditis remanei genome.</title>
        <authorList>
            <consortium name="The Caenorhabditis remanei Sequencing Consortium"/>
            <person name="Wilson R.K."/>
        </authorList>
    </citation>
    <scope>NUCLEOTIDE SEQUENCE [LARGE SCALE GENOMIC DNA]</scope>
    <source>
        <strain evidence="3">PB4641</strain>
    </source>
</reference>
<feature type="compositionally biased region" description="Low complexity" evidence="1">
    <location>
        <begin position="428"/>
        <end position="445"/>
    </location>
</feature>
<feature type="compositionally biased region" description="Polar residues" evidence="1">
    <location>
        <begin position="138"/>
        <end position="148"/>
    </location>
</feature>
<evidence type="ECO:0000256" key="2">
    <source>
        <dbReference type="SAM" id="SignalP"/>
    </source>
</evidence>
<accession>E3MYA6</accession>
<dbReference type="STRING" id="31234.E3MYA6"/>
<dbReference type="Proteomes" id="UP000008281">
    <property type="component" value="Unassembled WGS sequence"/>
</dbReference>
<keyword evidence="2" id="KW-0732">Signal</keyword>
<dbReference type="InParanoid" id="E3MYA6"/>
<proteinExistence type="predicted"/>
<dbReference type="AlphaFoldDB" id="E3MYA6"/>
<dbReference type="eggNOG" id="ENOG502TH37">
    <property type="taxonomic scope" value="Eukaryota"/>
</dbReference>
<feature type="compositionally biased region" description="Polar residues" evidence="1">
    <location>
        <begin position="317"/>
        <end position="327"/>
    </location>
</feature>
<dbReference type="EMBL" id="DS268495">
    <property type="protein sequence ID" value="EFP11939.1"/>
    <property type="molecule type" value="Genomic_DNA"/>
</dbReference>
<protein>
    <submittedName>
        <fullName evidence="3">Uncharacterized protein</fullName>
    </submittedName>
</protein>
<evidence type="ECO:0000313" key="3">
    <source>
        <dbReference type="EMBL" id="EFP11939.1"/>
    </source>
</evidence>
<gene>
    <name evidence="3" type="ORF">CRE_31379</name>
</gene>
<feature type="compositionally biased region" description="Low complexity" evidence="1">
    <location>
        <begin position="102"/>
        <end position="137"/>
    </location>
</feature>
<keyword evidence="4" id="KW-1185">Reference proteome</keyword>
<feature type="compositionally biased region" description="Low complexity" evidence="1">
    <location>
        <begin position="371"/>
        <end position="381"/>
    </location>
</feature>
<name>E3MYA6_CAERE</name>
<feature type="compositionally biased region" description="Low complexity" evidence="1">
    <location>
        <begin position="199"/>
        <end position="210"/>
    </location>
</feature>
<evidence type="ECO:0000313" key="4">
    <source>
        <dbReference type="Proteomes" id="UP000008281"/>
    </source>
</evidence>
<evidence type="ECO:0000256" key="1">
    <source>
        <dbReference type="SAM" id="MobiDB-lite"/>
    </source>
</evidence>
<feature type="region of interest" description="Disordered" evidence="1">
    <location>
        <begin position="61"/>
        <end position="563"/>
    </location>
</feature>
<organism evidence="4">
    <name type="scientific">Caenorhabditis remanei</name>
    <name type="common">Caenorhabditis vulgaris</name>
    <dbReference type="NCBI Taxonomy" id="31234"/>
    <lineage>
        <taxon>Eukaryota</taxon>
        <taxon>Metazoa</taxon>
        <taxon>Ecdysozoa</taxon>
        <taxon>Nematoda</taxon>
        <taxon>Chromadorea</taxon>
        <taxon>Rhabditida</taxon>
        <taxon>Rhabditina</taxon>
        <taxon>Rhabditomorpha</taxon>
        <taxon>Rhabditoidea</taxon>
        <taxon>Rhabditidae</taxon>
        <taxon>Peloderinae</taxon>
        <taxon>Caenorhabditis</taxon>
    </lineage>
</organism>
<dbReference type="HOGENOM" id="CLU_006735_0_0_1"/>
<feature type="compositionally biased region" description="Low complexity" evidence="1">
    <location>
        <begin position="153"/>
        <end position="175"/>
    </location>
</feature>
<dbReference type="OrthoDB" id="5853700at2759"/>
<feature type="signal peptide" evidence="2">
    <location>
        <begin position="1"/>
        <end position="20"/>
    </location>
</feature>
<feature type="compositionally biased region" description="Low complexity" evidence="1">
    <location>
        <begin position="507"/>
        <end position="516"/>
    </location>
</feature>